<feature type="domain" description="Aminotransferase class V" evidence="16">
    <location>
        <begin position="134"/>
        <end position="327"/>
    </location>
</feature>
<dbReference type="GO" id="GO:0008453">
    <property type="term" value="F:alanine-glyoxylate transaminase activity"/>
    <property type="evidence" value="ECO:0007669"/>
    <property type="project" value="TreeGrafter"/>
</dbReference>
<comment type="catalytic activity">
    <reaction evidence="15">
        <text>O-phospho-L-serine + 2-oxoglutarate = 3-phosphooxypyruvate + L-glutamate</text>
        <dbReference type="Rhea" id="RHEA:14329"/>
        <dbReference type="ChEBI" id="CHEBI:16810"/>
        <dbReference type="ChEBI" id="CHEBI:18110"/>
        <dbReference type="ChEBI" id="CHEBI:29985"/>
        <dbReference type="ChEBI" id="CHEBI:57524"/>
        <dbReference type="EC" id="2.6.1.52"/>
    </reaction>
</comment>
<sequence length="368" mass="39532">MKIPADLLPRDGRFGSGPSKIRLEALDALAATGDTLLGTSHRQAPVKNLVGSLREGLAELFTLPDGHEVVLGVGGSHAFFDAATFGLVDRRSQHLVHGEFTRKFATAVQQAPFLDAPEILETDPSTHPLPHATRGVDVYAWAHNETSTGVMTPVARPHDIDDGALVLVDATSGAGGLPVDVAETDVYYFAPQKGFASDGGLWIALMSPAAIERAERIKAGGRHIPGFIDLPVAIDNSRKNQTYNTPALATLFLMDQQVRWMLAQGGLDWAVGRTADSSRRLYEWAEASPFASPFVTAPAERSLVVGTIDLQGVDQGDVTAALRSNGIVDVDSYRGLGRNQLRIAMFPAVDPDDVTQLTRSIDWVVDHL</sequence>
<dbReference type="InterPro" id="IPR022278">
    <property type="entry name" value="Pser_aminoTfrase"/>
</dbReference>
<dbReference type="PANTHER" id="PTHR21152:SF40">
    <property type="entry name" value="ALANINE--GLYOXYLATE AMINOTRANSFERASE"/>
    <property type="match status" value="1"/>
</dbReference>
<dbReference type="GO" id="GO:0004760">
    <property type="term" value="F:L-serine-pyruvate transaminase activity"/>
    <property type="evidence" value="ECO:0007669"/>
    <property type="project" value="TreeGrafter"/>
</dbReference>
<evidence type="ECO:0000256" key="1">
    <source>
        <dbReference type="ARBA" id="ARBA00001933"/>
    </source>
</evidence>
<comment type="similarity">
    <text evidence="4">Belongs to the class-V pyridoxal-phosphate-dependent aminotransferase family. SerC subfamily.</text>
</comment>
<evidence type="ECO:0000256" key="2">
    <source>
        <dbReference type="ARBA" id="ARBA00003483"/>
    </source>
</evidence>
<comment type="function">
    <text evidence="2">Catalyzes the reversible conversion of 3-phosphohydroxypyruvate to phosphoserine and of 3-hydroxy-2-oxo-4-phosphonooxybutanoate to phosphohydroxythreonine.</text>
</comment>
<dbReference type="PIRSF" id="PIRSF000525">
    <property type="entry name" value="SerC"/>
    <property type="match status" value="1"/>
</dbReference>
<gene>
    <name evidence="17" type="ORF">ESP62_000410</name>
</gene>
<dbReference type="Proteomes" id="UP001515100">
    <property type="component" value="Unassembled WGS sequence"/>
</dbReference>
<dbReference type="InterPro" id="IPR000192">
    <property type="entry name" value="Aminotrans_V_dom"/>
</dbReference>
<comment type="caution">
    <text evidence="17">The sequence shown here is derived from an EMBL/GenBank/DDBJ whole genome shotgun (WGS) entry which is preliminary data.</text>
</comment>
<dbReference type="AlphaFoldDB" id="A0A641AS54"/>
<dbReference type="UniPathway" id="UPA00135">
    <property type="reaction ID" value="UER00197"/>
</dbReference>
<dbReference type="Pfam" id="PF00266">
    <property type="entry name" value="Aminotran_5"/>
    <property type="match status" value="1"/>
</dbReference>
<keyword evidence="9 17" id="KW-0808">Transferase</keyword>
<dbReference type="Gene3D" id="3.40.640.10">
    <property type="entry name" value="Type I PLP-dependent aspartate aminotransferase-like (Major domain)"/>
    <property type="match status" value="1"/>
</dbReference>
<dbReference type="GO" id="GO:0019265">
    <property type="term" value="P:glycine biosynthetic process, by transamination of glyoxylate"/>
    <property type="evidence" value="ECO:0007669"/>
    <property type="project" value="TreeGrafter"/>
</dbReference>
<evidence type="ECO:0000313" key="18">
    <source>
        <dbReference type="Proteomes" id="UP001515100"/>
    </source>
</evidence>
<dbReference type="GO" id="GO:0004648">
    <property type="term" value="F:O-phospho-L-serine:2-oxoglutarate aminotransferase activity"/>
    <property type="evidence" value="ECO:0007669"/>
    <property type="project" value="UniProtKB-EC"/>
</dbReference>
<dbReference type="PANTHER" id="PTHR21152">
    <property type="entry name" value="AMINOTRANSFERASE CLASS V"/>
    <property type="match status" value="1"/>
</dbReference>
<evidence type="ECO:0000256" key="8">
    <source>
        <dbReference type="ARBA" id="ARBA00022605"/>
    </source>
</evidence>
<evidence type="ECO:0000256" key="7">
    <source>
        <dbReference type="ARBA" id="ARBA00022576"/>
    </source>
</evidence>
<evidence type="ECO:0000313" key="17">
    <source>
        <dbReference type="EMBL" id="KAA1379718.1"/>
    </source>
</evidence>
<keyword evidence="10" id="KW-0663">Pyridoxal phosphate</keyword>
<accession>A0A641AS54</accession>
<evidence type="ECO:0000256" key="10">
    <source>
        <dbReference type="ARBA" id="ARBA00022898"/>
    </source>
</evidence>
<organism evidence="17 18">
    <name type="scientific">Aeromicrobium fastidiosum</name>
    <dbReference type="NCBI Taxonomy" id="52699"/>
    <lineage>
        <taxon>Bacteria</taxon>
        <taxon>Bacillati</taxon>
        <taxon>Actinomycetota</taxon>
        <taxon>Actinomycetes</taxon>
        <taxon>Propionibacteriales</taxon>
        <taxon>Nocardioidaceae</taxon>
        <taxon>Aeromicrobium</taxon>
    </lineage>
</organism>
<dbReference type="EMBL" id="SDPP02000001">
    <property type="protein sequence ID" value="KAA1379718.1"/>
    <property type="molecule type" value="Genomic_DNA"/>
</dbReference>
<evidence type="ECO:0000256" key="5">
    <source>
        <dbReference type="ARBA" id="ARBA00013030"/>
    </source>
</evidence>
<evidence type="ECO:0000259" key="16">
    <source>
        <dbReference type="Pfam" id="PF00266"/>
    </source>
</evidence>
<comment type="pathway">
    <text evidence="3">Amino-acid biosynthesis; L-serine biosynthesis; L-serine from 3-phospho-D-glycerate: step 2/3.</text>
</comment>
<evidence type="ECO:0000256" key="13">
    <source>
        <dbReference type="ARBA" id="ARBA00031421"/>
    </source>
</evidence>
<keyword evidence="11" id="KW-0664">Pyridoxine biosynthesis</keyword>
<dbReference type="InterPro" id="IPR015421">
    <property type="entry name" value="PyrdxlP-dep_Trfase_major"/>
</dbReference>
<dbReference type="GO" id="GO:0008615">
    <property type="term" value="P:pyridoxine biosynthetic process"/>
    <property type="evidence" value="ECO:0007669"/>
    <property type="project" value="UniProtKB-KW"/>
</dbReference>
<dbReference type="EC" id="2.6.1.52" evidence="5"/>
<keyword evidence="12" id="KW-0718">Serine biosynthesis</keyword>
<name>A0A641AS54_9ACTN</name>
<evidence type="ECO:0000256" key="6">
    <source>
        <dbReference type="ARBA" id="ARBA00022490"/>
    </source>
</evidence>
<dbReference type="NCBIfam" id="TIGR01366">
    <property type="entry name" value="serC_3"/>
    <property type="match status" value="1"/>
</dbReference>
<dbReference type="SUPFAM" id="SSF53383">
    <property type="entry name" value="PLP-dependent transferases"/>
    <property type="match status" value="1"/>
</dbReference>
<reference evidence="17" key="1">
    <citation type="submission" date="2019-09" db="EMBL/GenBank/DDBJ databases">
        <authorList>
            <person name="Li J."/>
        </authorList>
    </citation>
    <scope>NUCLEOTIDE SEQUENCE [LARGE SCALE GENOMIC DNA]</scope>
    <source>
        <strain evidence="17">NRBC 14897</strain>
    </source>
</reference>
<dbReference type="InterPro" id="IPR006272">
    <property type="entry name" value="Pser_aminoTfrase_mycobac"/>
</dbReference>
<evidence type="ECO:0000256" key="4">
    <source>
        <dbReference type="ARBA" id="ARBA00006904"/>
    </source>
</evidence>
<evidence type="ECO:0000256" key="11">
    <source>
        <dbReference type="ARBA" id="ARBA00023096"/>
    </source>
</evidence>
<comment type="catalytic activity">
    <reaction evidence="14">
        <text>4-(phosphooxy)-L-threonine + 2-oxoglutarate = (R)-3-hydroxy-2-oxo-4-phosphooxybutanoate + L-glutamate</text>
        <dbReference type="Rhea" id="RHEA:16573"/>
        <dbReference type="ChEBI" id="CHEBI:16810"/>
        <dbReference type="ChEBI" id="CHEBI:29985"/>
        <dbReference type="ChEBI" id="CHEBI:58452"/>
        <dbReference type="ChEBI" id="CHEBI:58538"/>
        <dbReference type="EC" id="2.6.1.52"/>
    </reaction>
</comment>
<evidence type="ECO:0000256" key="9">
    <source>
        <dbReference type="ARBA" id="ARBA00022679"/>
    </source>
</evidence>
<evidence type="ECO:0000256" key="12">
    <source>
        <dbReference type="ARBA" id="ARBA00023299"/>
    </source>
</evidence>
<protein>
    <recommendedName>
        <fullName evidence="5">phosphoserine transaminase</fullName>
        <ecNumber evidence="5">2.6.1.52</ecNumber>
    </recommendedName>
    <alternativeName>
        <fullName evidence="13">Phosphohydroxythreonine aminotransferase</fullName>
    </alternativeName>
</protein>
<dbReference type="Gene3D" id="3.90.1150.10">
    <property type="entry name" value="Aspartate Aminotransferase, domain 1"/>
    <property type="match status" value="1"/>
</dbReference>
<keyword evidence="6" id="KW-0963">Cytoplasm</keyword>
<keyword evidence="7 17" id="KW-0032">Aminotransferase</keyword>
<keyword evidence="8" id="KW-0028">Amino-acid biosynthesis</keyword>
<evidence type="ECO:0000256" key="3">
    <source>
        <dbReference type="ARBA" id="ARBA00005099"/>
    </source>
</evidence>
<comment type="cofactor">
    <cofactor evidence="1">
        <name>pyridoxal 5'-phosphate</name>
        <dbReference type="ChEBI" id="CHEBI:597326"/>
    </cofactor>
</comment>
<dbReference type="InterPro" id="IPR015424">
    <property type="entry name" value="PyrdxlP-dep_Trfase"/>
</dbReference>
<proteinExistence type="inferred from homology"/>
<evidence type="ECO:0000256" key="15">
    <source>
        <dbReference type="ARBA" id="ARBA00049007"/>
    </source>
</evidence>
<dbReference type="GO" id="GO:0006564">
    <property type="term" value="P:L-serine biosynthetic process"/>
    <property type="evidence" value="ECO:0007669"/>
    <property type="project" value="UniProtKB-KW"/>
</dbReference>
<dbReference type="OrthoDB" id="975012at2"/>
<evidence type="ECO:0000256" key="14">
    <source>
        <dbReference type="ARBA" id="ARBA00047630"/>
    </source>
</evidence>
<keyword evidence="18" id="KW-1185">Reference proteome</keyword>
<dbReference type="InterPro" id="IPR015422">
    <property type="entry name" value="PyrdxlP-dep_Trfase_small"/>
</dbReference>
<dbReference type="RefSeq" id="WP_129179495.1">
    <property type="nucleotide sequence ID" value="NZ_JAGIOG010000001.1"/>
</dbReference>